<dbReference type="EMBL" id="RJVI01000001">
    <property type="protein sequence ID" value="ROR34509.1"/>
    <property type="molecule type" value="Genomic_DNA"/>
</dbReference>
<feature type="transmembrane region" description="Helical" evidence="1">
    <location>
        <begin position="61"/>
        <end position="83"/>
    </location>
</feature>
<protein>
    <recommendedName>
        <fullName evidence="4">HAMP domain-containing protein</fullName>
    </recommendedName>
</protein>
<evidence type="ECO:0000313" key="3">
    <source>
        <dbReference type="Proteomes" id="UP000276634"/>
    </source>
</evidence>
<accession>A0A3N1Y6P9</accession>
<dbReference type="Proteomes" id="UP000276634">
    <property type="component" value="Unassembled WGS sequence"/>
</dbReference>
<reference evidence="2 3" key="1">
    <citation type="submission" date="2018-11" db="EMBL/GenBank/DDBJ databases">
        <title>Genomic Encyclopedia of Type Strains, Phase IV (KMG-IV): sequencing the most valuable type-strain genomes for metagenomic binning, comparative biology and taxonomic classification.</title>
        <authorList>
            <person name="Goeker M."/>
        </authorList>
    </citation>
    <scope>NUCLEOTIDE SEQUENCE [LARGE SCALE GENOMIC DNA]</scope>
    <source>
        <strain evidence="2 3">DSM 100275</strain>
    </source>
</reference>
<evidence type="ECO:0000256" key="1">
    <source>
        <dbReference type="SAM" id="Phobius"/>
    </source>
</evidence>
<comment type="caution">
    <text evidence="2">The sequence shown here is derived from an EMBL/GenBank/DDBJ whole genome shotgun (WGS) entry which is preliminary data.</text>
</comment>
<evidence type="ECO:0008006" key="4">
    <source>
        <dbReference type="Google" id="ProtNLM"/>
    </source>
</evidence>
<keyword evidence="3" id="KW-1185">Reference proteome</keyword>
<sequence>MTREGAARDLIRFALAALVAGTVVLAFLAAAVWLAAAGTAGGYETLVRGALALRRGLDLALLLAAGLALGLGALAAGAAALYASFRVVGPLYRIARNFERLLEAGPVPPVPVRRGDRLRREARLLERASAALEGHAAAVAEEARRAREALARGEDAGPRIEALRELVRRVEV</sequence>
<organism evidence="2 3">
    <name type="scientific">Inmirania thermothiophila</name>
    <dbReference type="NCBI Taxonomy" id="1750597"/>
    <lineage>
        <taxon>Bacteria</taxon>
        <taxon>Pseudomonadati</taxon>
        <taxon>Pseudomonadota</taxon>
        <taxon>Gammaproteobacteria</taxon>
        <taxon>Chromatiales</taxon>
        <taxon>Ectothiorhodospiraceae</taxon>
        <taxon>Inmirania</taxon>
    </lineage>
</organism>
<keyword evidence="1" id="KW-1133">Transmembrane helix</keyword>
<gene>
    <name evidence="2" type="ORF">EDC57_0407</name>
</gene>
<evidence type="ECO:0000313" key="2">
    <source>
        <dbReference type="EMBL" id="ROR34509.1"/>
    </source>
</evidence>
<name>A0A3N1Y6P9_9GAMM</name>
<dbReference type="RefSeq" id="WP_148051417.1">
    <property type="nucleotide sequence ID" value="NZ_RJVI01000001.1"/>
</dbReference>
<keyword evidence="1" id="KW-0472">Membrane</keyword>
<keyword evidence="1" id="KW-0812">Transmembrane</keyword>
<dbReference type="AlphaFoldDB" id="A0A3N1Y6P9"/>
<proteinExistence type="predicted"/>